<comment type="caution">
    <text evidence="1">The sequence shown here is derived from an EMBL/GenBank/DDBJ whole genome shotgun (WGS) entry which is preliminary data.</text>
</comment>
<protein>
    <submittedName>
        <fullName evidence="1">Uncharacterized protein</fullName>
    </submittedName>
</protein>
<organism evidence="1 2">
    <name type="scientific">Phakopsora pachyrhizi</name>
    <name type="common">Asian soybean rust disease fungus</name>
    <dbReference type="NCBI Taxonomy" id="170000"/>
    <lineage>
        <taxon>Eukaryota</taxon>
        <taxon>Fungi</taxon>
        <taxon>Dikarya</taxon>
        <taxon>Basidiomycota</taxon>
        <taxon>Pucciniomycotina</taxon>
        <taxon>Pucciniomycetes</taxon>
        <taxon>Pucciniales</taxon>
        <taxon>Phakopsoraceae</taxon>
        <taxon>Phakopsora</taxon>
    </lineage>
</organism>
<dbReference type="Proteomes" id="UP001153365">
    <property type="component" value="Unassembled WGS sequence"/>
</dbReference>
<keyword evidence="2" id="KW-1185">Reference proteome</keyword>
<dbReference type="AlphaFoldDB" id="A0AAV0BDB6"/>
<dbReference type="EMBL" id="CALTRL010005302">
    <property type="protein sequence ID" value="CAH7684294.1"/>
    <property type="molecule type" value="Genomic_DNA"/>
</dbReference>
<reference evidence="1" key="1">
    <citation type="submission" date="2022-06" db="EMBL/GenBank/DDBJ databases">
        <authorList>
            <consortium name="SYNGENTA / RWTH Aachen University"/>
        </authorList>
    </citation>
    <scope>NUCLEOTIDE SEQUENCE</scope>
</reference>
<accession>A0AAV0BDB6</accession>
<evidence type="ECO:0000313" key="2">
    <source>
        <dbReference type="Proteomes" id="UP001153365"/>
    </source>
</evidence>
<evidence type="ECO:0000313" key="1">
    <source>
        <dbReference type="EMBL" id="CAH7684294.1"/>
    </source>
</evidence>
<sequence>MEPRDSTLGKSSCFQPKDFLTLGSSTVELPGSVADLLGSWNNKIDGAQRALPKALPFGGALGLNLKRGAEMEGDWGFLCYRSIQMVELFSAGVASKAGALLQACSEAEH</sequence>
<gene>
    <name evidence="1" type="ORF">PPACK8108_LOCUS18395</name>
</gene>
<name>A0AAV0BDB6_PHAPC</name>
<proteinExistence type="predicted"/>